<dbReference type="EMBL" id="JBHTKM010000017">
    <property type="protein sequence ID" value="MFD1015041.1"/>
    <property type="molecule type" value="Genomic_DNA"/>
</dbReference>
<dbReference type="Proteomes" id="UP001597086">
    <property type="component" value="Unassembled WGS sequence"/>
</dbReference>
<evidence type="ECO:0000313" key="2">
    <source>
        <dbReference type="Proteomes" id="UP001597086"/>
    </source>
</evidence>
<dbReference type="RefSeq" id="WP_386114193.1">
    <property type="nucleotide sequence ID" value="NZ_JBHTKM010000017.1"/>
</dbReference>
<dbReference type="Gene3D" id="2.60.40.10">
    <property type="entry name" value="Immunoglobulins"/>
    <property type="match status" value="1"/>
</dbReference>
<protein>
    <recommendedName>
        <fullName evidence="3">Fibronectin type-III domain-containing protein</fullName>
    </recommendedName>
</protein>
<dbReference type="InterPro" id="IPR013783">
    <property type="entry name" value="Ig-like_fold"/>
</dbReference>
<dbReference type="PROSITE" id="PS51257">
    <property type="entry name" value="PROKAR_LIPOPROTEIN"/>
    <property type="match status" value="1"/>
</dbReference>
<gene>
    <name evidence="1" type="ORF">ACFQ13_03820</name>
</gene>
<comment type="caution">
    <text evidence="1">The sequence shown here is derived from an EMBL/GenBank/DDBJ whole genome shotgun (WGS) entry which is preliminary data.</text>
</comment>
<organism evidence="1 2">
    <name type="scientific">Winogradskyella rapida</name>
    <dbReference type="NCBI Taxonomy" id="549701"/>
    <lineage>
        <taxon>Bacteria</taxon>
        <taxon>Pseudomonadati</taxon>
        <taxon>Bacteroidota</taxon>
        <taxon>Flavobacteriia</taxon>
        <taxon>Flavobacteriales</taxon>
        <taxon>Flavobacteriaceae</taxon>
        <taxon>Winogradskyella</taxon>
    </lineage>
</organism>
<dbReference type="PANTHER" id="PTHR42754:SF1">
    <property type="entry name" value="LIPOPROTEIN"/>
    <property type="match status" value="1"/>
</dbReference>
<accession>A0ABW3KNB8</accession>
<keyword evidence="2" id="KW-1185">Reference proteome</keyword>
<reference evidence="2" key="1">
    <citation type="journal article" date="2019" name="Int. J. Syst. Evol. Microbiol.">
        <title>The Global Catalogue of Microorganisms (GCM) 10K type strain sequencing project: providing services to taxonomists for standard genome sequencing and annotation.</title>
        <authorList>
            <consortium name="The Broad Institute Genomics Platform"/>
            <consortium name="The Broad Institute Genome Sequencing Center for Infectious Disease"/>
            <person name="Wu L."/>
            <person name="Ma J."/>
        </authorList>
    </citation>
    <scope>NUCLEOTIDE SEQUENCE [LARGE SCALE GENOMIC DNA]</scope>
    <source>
        <strain evidence="2">CCUG 56098</strain>
    </source>
</reference>
<sequence>MKKFIIIFTLLILSQSCSKDDQVNTTPDEEIVVELNLSLRSINSYSSSLQYSYNSQLENVKLIYDYDSDVDTNNYLEKIDISTNNASTTINNLKPNRDYVFKLVAEIDGEAYYSDAVSTRTSEIPTLFNGEIASSITTSSIEEVLKTDDGYIIVTGYGELFVHKIDNDFNLVWSKEIVERDTNNFKSIIDLENGEYIIFGSGPGITNVGTYNTKSFAIKIDNSGNTLWTKYYHYADNTDISFWWNDIVRFKRNGSDLKLLTTVDTTYSDATNKFYHEYTLDFNGDIISQQTLPDSNDQFLNIVYDDEGNIYNYGSPYFNSNYNSTIGLIEKYNQNHELIWSEHYNTEINGDDTLNQVLVDQNYVVTIGKESDSYDKYRLVQFRNNQGDLLWEFKEPGNCDYEGYDIISESDDNFIVLFLDRCSLSNKATLINFDTEGNIIWRYLHNGGYTPHKILHNNGEYHIFGVKEFKLWVKNIIID</sequence>
<dbReference type="PANTHER" id="PTHR42754">
    <property type="entry name" value="ENDOGLUCANASE"/>
    <property type="match status" value="1"/>
</dbReference>
<name>A0ABW3KNB8_9FLAO</name>
<proteinExistence type="predicted"/>
<evidence type="ECO:0000313" key="1">
    <source>
        <dbReference type="EMBL" id="MFD1015041.1"/>
    </source>
</evidence>
<evidence type="ECO:0008006" key="3">
    <source>
        <dbReference type="Google" id="ProtNLM"/>
    </source>
</evidence>